<organism evidence="2 3">
    <name type="scientific">[Myrmecia] bisecta</name>
    <dbReference type="NCBI Taxonomy" id="41462"/>
    <lineage>
        <taxon>Eukaryota</taxon>
        <taxon>Viridiplantae</taxon>
        <taxon>Chlorophyta</taxon>
        <taxon>core chlorophytes</taxon>
        <taxon>Trebouxiophyceae</taxon>
        <taxon>Trebouxiales</taxon>
        <taxon>Trebouxiaceae</taxon>
        <taxon>Myrmecia</taxon>
    </lineage>
</organism>
<evidence type="ECO:0000313" key="2">
    <source>
        <dbReference type="EMBL" id="KAK9829576.1"/>
    </source>
</evidence>
<dbReference type="PANTHER" id="PTHR46573">
    <property type="entry name" value="WD REPEAT, SAM AND U-BOX DOMAIN-CONTAINING PROTEIN 1"/>
    <property type="match status" value="1"/>
</dbReference>
<dbReference type="PROSITE" id="PS51698">
    <property type="entry name" value="U_BOX"/>
    <property type="match status" value="1"/>
</dbReference>
<dbReference type="SUPFAM" id="SSF57850">
    <property type="entry name" value="RING/U-box"/>
    <property type="match status" value="1"/>
</dbReference>
<reference evidence="2 3" key="1">
    <citation type="journal article" date="2024" name="Nat. Commun.">
        <title>Phylogenomics reveals the evolutionary origins of lichenization in chlorophyte algae.</title>
        <authorList>
            <person name="Puginier C."/>
            <person name="Libourel C."/>
            <person name="Otte J."/>
            <person name="Skaloud P."/>
            <person name="Haon M."/>
            <person name="Grisel S."/>
            <person name="Petersen M."/>
            <person name="Berrin J.G."/>
            <person name="Delaux P.M."/>
            <person name="Dal Grande F."/>
            <person name="Keller J."/>
        </authorList>
    </citation>
    <scope>NUCLEOTIDE SEQUENCE [LARGE SCALE GENOMIC DNA]</scope>
    <source>
        <strain evidence="2 3">SAG 2043</strain>
    </source>
</reference>
<dbReference type="InterPro" id="IPR013083">
    <property type="entry name" value="Znf_RING/FYVE/PHD"/>
</dbReference>
<dbReference type="Gene3D" id="3.30.40.10">
    <property type="entry name" value="Zinc/RING finger domain, C3HC4 (zinc finger)"/>
    <property type="match status" value="1"/>
</dbReference>
<protein>
    <recommendedName>
        <fullName evidence="1">U-box domain-containing protein</fullName>
    </recommendedName>
</protein>
<comment type="caution">
    <text evidence="2">The sequence shown here is derived from an EMBL/GenBank/DDBJ whole genome shotgun (WGS) entry which is preliminary data.</text>
</comment>
<dbReference type="AlphaFoldDB" id="A0AAW1R6V9"/>
<evidence type="ECO:0000259" key="1">
    <source>
        <dbReference type="PROSITE" id="PS51698"/>
    </source>
</evidence>
<feature type="domain" description="U-box" evidence="1">
    <location>
        <begin position="1"/>
        <end position="69"/>
    </location>
</feature>
<dbReference type="Proteomes" id="UP001489004">
    <property type="component" value="Unassembled WGS sequence"/>
</dbReference>
<proteinExistence type="predicted"/>
<dbReference type="GO" id="GO:0016567">
    <property type="term" value="P:protein ubiquitination"/>
    <property type="evidence" value="ECO:0007669"/>
    <property type="project" value="InterPro"/>
</dbReference>
<gene>
    <name evidence="2" type="ORF">WJX72_006579</name>
</gene>
<keyword evidence="3" id="KW-1185">Reference proteome</keyword>
<dbReference type="Pfam" id="PF04564">
    <property type="entry name" value="U-box"/>
    <property type="match status" value="1"/>
</dbReference>
<dbReference type="InterPro" id="IPR003613">
    <property type="entry name" value="Ubox_domain"/>
</dbReference>
<evidence type="ECO:0000313" key="3">
    <source>
        <dbReference type="Proteomes" id="UP001489004"/>
    </source>
</evidence>
<dbReference type="SMART" id="SM00504">
    <property type="entry name" value="Ubox"/>
    <property type="match status" value="1"/>
</dbReference>
<dbReference type="PANTHER" id="PTHR46573:SF1">
    <property type="entry name" value="WD REPEAT, SAM AND U-BOX DOMAIN-CONTAINING PROTEIN 1"/>
    <property type="match status" value="1"/>
</dbReference>
<dbReference type="InterPro" id="IPR052085">
    <property type="entry name" value="WD-SAM-U-box"/>
</dbReference>
<name>A0AAW1R6V9_9CHLO</name>
<dbReference type="EMBL" id="JALJOR010000001">
    <property type="protein sequence ID" value="KAK9829576.1"/>
    <property type="molecule type" value="Genomic_DNA"/>
</dbReference>
<sequence>MCCPITHDFMQDPVIAEDGHTYDRAAIVEWFSQHDTSPMTNQVLATKVLIPNILMRRLIQSHLAREQLMV</sequence>
<accession>A0AAW1R6V9</accession>
<dbReference type="GO" id="GO:0004842">
    <property type="term" value="F:ubiquitin-protein transferase activity"/>
    <property type="evidence" value="ECO:0007669"/>
    <property type="project" value="InterPro"/>
</dbReference>
<dbReference type="CDD" id="cd16655">
    <property type="entry name" value="RING-Ubox_WDSUB1-like"/>
    <property type="match status" value="1"/>
</dbReference>